<dbReference type="InterPro" id="IPR046817">
    <property type="entry name" value="MmeI_N"/>
</dbReference>
<evidence type="ECO:0000259" key="7">
    <source>
        <dbReference type="Pfam" id="PF20466"/>
    </source>
</evidence>
<dbReference type="SUPFAM" id="SSF53335">
    <property type="entry name" value="S-adenosyl-L-methionine-dependent methyltransferases"/>
    <property type="match status" value="1"/>
</dbReference>
<dbReference type="InterPro" id="IPR046819">
    <property type="entry name" value="MmeI_hel"/>
</dbReference>
<dbReference type="Pfam" id="PF20465">
    <property type="entry name" value="MmeI_hel"/>
    <property type="match status" value="1"/>
</dbReference>
<dbReference type="PRINTS" id="PR00507">
    <property type="entry name" value="N12N6MTFRASE"/>
</dbReference>
<dbReference type="InterPro" id="IPR050953">
    <property type="entry name" value="N4_N6_ade-DNA_methylase"/>
</dbReference>
<keyword evidence="3" id="KW-0808">Transferase</keyword>
<evidence type="ECO:0000256" key="2">
    <source>
        <dbReference type="ARBA" id="ARBA00022603"/>
    </source>
</evidence>
<dbReference type="PANTHER" id="PTHR33841:SF1">
    <property type="entry name" value="DNA METHYLTRANSFERASE A"/>
    <property type="match status" value="1"/>
</dbReference>
<evidence type="ECO:0000259" key="6">
    <source>
        <dbReference type="Pfam" id="PF20465"/>
    </source>
</evidence>
<keyword evidence="11" id="KW-1185">Reference proteome</keyword>
<evidence type="ECO:0000313" key="10">
    <source>
        <dbReference type="EMBL" id="MFD1039359.1"/>
    </source>
</evidence>
<dbReference type="GO" id="GO:0008168">
    <property type="term" value="F:methyltransferase activity"/>
    <property type="evidence" value="ECO:0007669"/>
    <property type="project" value="UniProtKB-KW"/>
</dbReference>
<dbReference type="InterPro" id="IPR046816">
    <property type="entry name" value="MmeI_Mtase"/>
</dbReference>
<sequence length="903" mass="105599">MYPLFSEIRSRAFEFSNSWIDESNERAEAQSFWNDFFEVFGISRRKVATFEQPVTLDKNLGFIDLFWRGKLVVEHKSKGKNLNKAYSQALNYFNGLENDELPQFVLVSDFTKFCLYDLDNSKEYKFSLENLHNNIHLFSFMYGGDTLPTIDEIPVNEDAVKLMVKLYDSLDKNGYTGHNLAVLLIRILYCLFSDDTGIWDKNHFYNYVRKNTNKDGSNLGFYISGIFDVIDTPPRNRQQFHDEDLHKFTYLNGTLFKEKIRFPSFDSRLRKILLECCEFNWKDISPAIFGSLFQLVIKNNSHNSGTFYTSEENILKVLKNMFLDEFYEQLLLSEHNAKELKKLLTDIRKIKILDPACGCGNFLIVAYRELRKLEIKILIQIRYLARKKEDFQIGNLYTGINVDSMFGIEIEEFPHKIAQVALWLVDHQMNIQFSSEFGINYNRLPLTNYPNITYGNAIRLDWNDIVSKNELTYIIGNPPFISKKKRTTEQAQDMNIACMSMEKGYNILDYVSAWYIKAADYIQGTNIEVGFVSTNSITQGEQVAPLWNYLISNGVIINFAYRTFKWTSESNNTASVYVVIIGFSLNNNNLKYIITDIKGDIPTQQIIKATNINPYLLDFENTIVTKSREKIHAELPKVSTGSMPNDDQNFLFTNTEKVDFLLREPKAKRFFRPFLSARQYLNGEKRWCLWFEDAEPSTFLKMKYVVERLENVQKHRLKSNRSSTRKLAETPYLFGEIRQPKEQYILIPKHTSQRRTYIPISIFPKDFIAGDSCIIVHTDDPYYFGILSSSMHMCWLKYTGGRIKEDYRYSIQLVYNTFPFPSKTSSDNIENIRNISRKLMLIREEYPNSTLADLYDPLAMPKALLKLHKVLDREVDKLYSKKTFHSEEERIYSLLSLYSSLKE</sequence>
<dbReference type="GO" id="GO:0032259">
    <property type="term" value="P:methylation"/>
    <property type="evidence" value="ECO:0007669"/>
    <property type="project" value="UniProtKB-KW"/>
</dbReference>
<dbReference type="EMBL" id="JBHTKJ010000035">
    <property type="protein sequence ID" value="MFD1039359.1"/>
    <property type="molecule type" value="Genomic_DNA"/>
</dbReference>
<dbReference type="Pfam" id="PF20466">
    <property type="entry name" value="MmeI_TRD"/>
    <property type="match status" value="1"/>
</dbReference>
<name>A0ABW3LPU6_9BACI</name>
<dbReference type="InterPro" id="IPR046818">
    <property type="entry name" value="MmeI_C"/>
</dbReference>
<dbReference type="EC" id="2.1.1.72" evidence="1"/>
<dbReference type="Gene3D" id="3.40.50.150">
    <property type="entry name" value="Vaccinia Virus protein VP39"/>
    <property type="match status" value="1"/>
</dbReference>
<gene>
    <name evidence="10" type="ORF">ACFQ3N_13290</name>
</gene>
<evidence type="ECO:0000259" key="9">
    <source>
        <dbReference type="Pfam" id="PF20473"/>
    </source>
</evidence>
<dbReference type="InterPro" id="IPR029063">
    <property type="entry name" value="SAM-dependent_MTases_sf"/>
</dbReference>
<comment type="catalytic activity">
    <reaction evidence="4">
        <text>a 2'-deoxyadenosine in DNA + S-adenosyl-L-methionine = an N(6)-methyl-2'-deoxyadenosine in DNA + S-adenosyl-L-homocysteine + H(+)</text>
        <dbReference type="Rhea" id="RHEA:15197"/>
        <dbReference type="Rhea" id="RHEA-COMP:12418"/>
        <dbReference type="Rhea" id="RHEA-COMP:12419"/>
        <dbReference type="ChEBI" id="CHEBI:15378"/>
        <dbReference type="ChEBI" id="CHEBI:57856"/>
        <dbReference type="ChEBI" id="CHEBI:59789"/>
        <dbReference type="ChEBI" id="CHEBI:90615"/>
        <dbReference type="ChEBI" id="CHEBI:90616"/>
        <dbReference type="EC" id="2.1.1.72"/>
    </reaction>
</comment>
<feature type="domain" description="MmeI-like N-terminal" evidence="5">
    <location>
        <begin position="11"/>
        <end position="172"/>
    </location>
</feature>
<dbReference type="Pfam" id="PF20473">
    <property type="entry name" value="MmeI_Mtase"/>
    <property type="match status" value="1"/>
</dbReference>
<protein>
    <recommendedName>
        <fullName evidence="1">site-specific DNA-methyltransferase (adenine-specific)</fullName>
        <ecNumber evidence="1">2.1.1.72</ecNumber>
    </recommendedName>
</protein>
<feature type="domain" description="MmeI-like C-terminal" evidence="8">
    <location>
        <begin position="828"/>
        <end position="901"/>
    </location>
</feature>
<evidence type="ECO:0000256" key="4">
    <source>
        <dbReference type="ARBA" id="ARBA00047942"/>
    </source>
</evidence>
<evidence type="ECO:0000259" key="5">
    <source>
        <dbReference type="Pfam" id="PF20464"/>
    </source>
</evidence>
<evidence type="ECO:0000259" key="8">
    <source>
        <dbReference type="Pfam" id="PF20467"/>
    </source>
</evidence>
<feature type="domain" description="MmeI-like target recognition" evidence="7">
    <location>
        <begin position="620"/>
        <end position="822"/>
    </location>
</feature>
<dbReference type="Pfam" id="PF20464">
    <property type="entry name" value="MmeI_N"/>
    <property type="match status" value="1"/>
</dbReference>
<dbReference type="RefSeq" id="WP_390363020.1">
    <property type="nucleotide sequence ID" value="NZ_JBHTKJ010000035.1"/>
</dbReference>
<dbReference type="PANTHER" id="PTHR33841">
    <property type="entry name" value="DNA METHYLTRANSFERASE YEEA-RELATED"/>
    <property type="match status" value="1"/>
</dbReference>
<accession>A0ABW3LPU6</accession>
<evidence type="ECO:0000313" key="11">
    <source>
        <dbReference type="Proteomes" id="UP001597040"/>
    </source>
</evidence>
<dbReference type="InterPro" id="IPR046820">
    <property type="entry name" value="MmeI_TRD"/>
</dbReference>
<keyword evidence="2 10" id="KW-0489">Methyltransferase</keyword>
<evidence type="ECO:0000256" key="3">
    <source>
        <dbReference type="ARBA" id="ARBA00022679"/>
    </source>
</evidence>
<organism evidence="10 11">
    <name type="scientific">Virgibacillus byunsanensis</name>
    <dbReference type="NCBI Taxonomy" id="570945"/>
    <lineage>
        <taxon>Bacteria</taxon>
        <taxon>Bacillati</taxon>
        <taxon>Bacillota</taxon>
        <taxon>Bacilli</taxon>
        <taxon>Bacillales</taxon>
        <taxon>Bacillaceae</taxon>
        <taxon>Virgibacillus</taxon>
    </lineage>
</organism>
<feature type="domain" description="MmeI-like DNA-methyltransferase" evidence="9">
    <location>
        <begin position="334"/>
        <end position="593"/>
    </location>
</feature>
<proteinExistence type="predicted"/>
<dbReference type="Pfam" id="PF20467">
    <property type="entry name" value="MmeI_C"/>
    <property type="match status" value="1"/>
</dbReference>
<feature type="domain" description="MmeI-like helicase spacer" evidence="6">
    <location>
        <begin position="178"/>
        <end position="256"/>
    </location>
</feature>
<evidence type="ECO:0000256" key="1">
    <source>
        <dbReference type="ARBA" id="ARBA00011900"/>
    </source>
</evidence>
<reference evidence="11" key="1">
    <citation type="journal article" date="2019" name="Int. J. Syst. Evol. Microbiol.">
        <title>The Global Catalogue of Microorganisms (GCM) 10K type strain sequencing project: providing services to taxonomists for standard genome sequencing and annotation.</title>
        <authorList>
            <consortium name="The Broad Institute Genomics Platform"/>
            <consortium name="The Broad Institute Genome Sequencing Center for Infectious Disease"/>
            <person name="Wu L."/>
            <person name="Ma J."/>
        </authorList>
    </citation>
    <scope>NUCLEOTIDE SEQUENCE [LARGE SCALE GENOMIC DNA]</scope>
    <source>
        <strain evidence="11">CCUG 56754</strain>
    </source>
</reference>
<comment type="caution">
    <text evidence="10">The sequence shown here is derived from an EMBL/GenBank/DDBJ whole genome shotgun (WGS) entry which is preliminary data.</text>
</comment>
<dbReference type="Proteomes" id="UP001597040">
    <property type="component" value="Unassembled WGS sequence"/>
</dbReference>